<evidence type="ECO:0000313" key="3">
    <source>
        <dbReference type="Proteomes" id="UP000076858"/>
    </source>
</evidence>
<proteinExistence type="predicted"/>
<evidence type="ECO:0000313" key="2">
    <source>
        <dbReference type="EMBL" id="KZS09913.1"/>
    </source>
</evidence>
<dbReference type="Proteomes" id="UP000076858">
    <property type="component" value="Unassembled WGS sequence"/>
</dbReference>
<keyword evidence="3" id="KW-1185">Reference proteome</keyword>
<dbReference type="EMBL" id="LRGB01001937">
    <property type="protein sequence ID" value="KZS09913.1"/>
    <property type="molecule type" value="Genomic_DNA"/>
</dbReference>
<reference evidence="2 3" key="1">
    <citation type="submission" date="2016-03" db="EMBL/GenBank/DDBJ databases">
        <title>EvidentialGene: Evidence-directed Construction of Genes on Genomes.</title>
        <authorList>
            <person name="Gilbert D.G."/>
            <person name="Choi J.-H."/>
            <person name="Mockaitis K."/>
            <person name="Colbourne J."/>
            <person name="Pfrender M."/>
        </authorList>
    </citation>
    <scope>NUCLEOTIDE SEQUENCE [LARGE SCALE GENOMIC DNA]</scope>
    <source>
        <strain evidence="2 3">Xinb3</strain>
        <tissue evidence="2">Complete organism</tissue>
    </source>
</reference>
<sequence length="49" mass="5716">MVRINNNERCESNPFLLSKTEKKKSKKEHSSYGVSAQLFTLNHEHFIPP</sequence>
<name>A0A164ST17_9CRUS</name>
<organism evidence="2 3">
    <name type="scientific">Daphnia magna</name>
    <dbReference type="NCBI Taxonomy" id="35525"/>
    <lineage>
        <taxon>Eukaryota</taxon>
        <taxon>Metazoa</taxon>
        <taxon>Ecdysozoa</taxon>
        <taxon>Arthropoda</taxon>
        <taxon>Crustacea</taxon>
        <taxon>Branchiopoda</taxon>
        <taxon>Diplostraca</taxon>
        <taxon>Cladocera</taxon>
        <taxon>Anomopoda</taxon>
        <taxon>Daphniidae</taxon>
        <taxon>Daphnia</taxon>
    </lineage>
</organism>
<feature type="region of interest" description="Disordered" evidence="1">
    <location>
        <begin position="15"/>
        <end position="34"/>
    </location>
</feature>
<evidence type="ECO:0000256" key="1">
    <source>
        <dbReference type="SAM" id="MobiDB-lite"/>
    </source>
</evidence>
<comment type="caution">
    <text evidence="2">The sequence shown here is derived from an EMBL/GenBank/DDBJ whole genome shotgun (WGS) entry which is preliminary data.</text>
</comment>
<gene>
    <name evidence="2" type="ORF">APZ42_025729</name>
</gene>
<accession>A0A164ST17</accession>
<dbReference type="AlphaFoldDB" id="A0A164ST17"/>
<protein>
    <submittedName>
        <fullName evidence="2">Uncharacterized protein</fullName>
    </submittedName>
</protein>